<feature type="transmembrane region" description="Helical" evidence="5">
    <location>
        <begin position="200"/>
        <end position="217"/>
    </location>
</feature>
<feature type="transmembrane region" description="Helical" evidence="5">
    <location>
        <begin position="223"/>
        <end position="243"/>
    </location>
</feature>
<dbReference type="PROSITE" id="PS51012">
    <property type="entry name" value="ABC_TM2"/>
    <property type="match status" value="1"/>
</dbReference>
<comment type="subcellular location">
    <subcellularLocation>
        <location evidence="5">Cell inner membrane</location>
        <topology evidence="5">Multi-pass membrane protein</topology>
    </subcellularLocation>
    <subcellularLocation>
        <location evidence="1">Membrane</location>
        <topology evidence="1">Multi-pass membrane protein</topology>
    </subcellularLocation>
</comment>
<dbReference type="GO" id="GO:0043190">
    <property type="term" value="C:ATP-binding cassette (ABC) transporter complex"/>
    <property type="evidence" value="ECO:0007669"/>
    <property type="project" value="InterPro"/>
</dbReference>
<dbReference type="InterPro" id="IPR047817">
    <property type="entry name" value="ABC2_TM_bact-type"/>
</dbReference>
<reference evidence="7 8" key="1">
    <citation type="submission" date="2015-02" db="EMBL/GenBank/DDBJ databases">
        <title>Single cell genomics of a rare environmental alphaproteobacterium provides unique insights into Rickettsiaceae evolution.</title>
        <authorList>
            <person name="Martijn J."/>
            <person name="Schulz F."/>
            <person name="Zaremba-Niedzwiedzka K."/>
            <person name="Viklund J."/>
            <person name="Stepanauskas R."/>
            <person name="Andersson S.G.E."/>
            <person name="Horn M."/>
            <person name="Guy L."/>
            <person name="Ettema T.J.G."/>
        </authorList>
    </citation>
    <scope>NUCLEOTIDE SEQUENCE [LARGE SCALE GENOMIC DNA]</scope>
    <source>
        <strain evidence="7 8">SCGC AAA041-L04</strain>
    </source>
</reference>
<evidence type="ECO:0000256" key="3">
    <source>
        <dbReference type="ARBA" id="ARBA00022989"/>
    </source>
</evidence>
<dbReference type="InterPro" id="IPR052522">
    <property type="entry name" value="ABC-2_transport_permease"/>
</dbReference>
<dbReference type="InterPro" id="IPR013525">
    <property type="entry name" value="ABC2_TM"/>
</dbReference>
<keyword evidence="4 5" id="KW-0472">Membrane</keyword>
<evidence type="ECO:0000256" key="5">
    <source>
        <dbReference type="RuleBase" id="RU361157"/>
    </source>
</evidence>
<evidence type="ECO:0000256" key="1">
    <source>
        <dbReference type="ARBA" id="ARBA00004141"/>
    </source>
</evidence>
<dbReference type="Pfam" id="PF01061">
    <property type="entry name" value="ABC2_membrane"/>
    <property type="match status" value="1"/>
</dbReference>
<accession>A0A0F5MNN3</accession>
<dbReference type="NCBIfam" id="NF011648">
    <property type="entry name" value="PRK15066.1"/>
    <property type="match status" value="1"/>
</dbReference>
<dbReference type="PRINTS" id="PR00164">
    <property type="entry name" value="ABC2TRNSPORT"/>
</dbReference>
<gene>
    <name evidence="7" type="primary">yadH</name>
    <name evidence="7" type="ORF">SZ25_00540</name>
</gene>
<dbReference type="EMBL" id="JYHA01000087">
    <property type="protein sequence ID" value="KKB96390.1"/>
    <property type="molecule type" value="Genomic_DNA"/>
</dbReference>
<organism evidence="7 8">
    <name type="scientific">Candidatus Arcanibacter lacustris</name>
    <dbReference type="NCBI Taxonomy" id="1607817"/>
    <lineage>
        <taxon>Bacteria</taxon>
        <taxon>Pseudomonadati</taxon>
        <taxon>Pseudomonadota</taxon>
        <taxon>Alphaproteobacteria</taxon>
        <taxon>Rickettsiales</taxon>
        <taxon>Candidatus Arcanibacter</taxon>
    </lineage>
</organism>
<dbReference type="InterPro" id="IPR000412">
    <property type="entry name" value="ABC_2_transport"/>
</dbReference>
<evidence type="ECO:0000259" key="6">
    <source>
        <dbReference type="PROSITE" id="PS51012"/>
    </source>
</evidence>
<feature type="transmembrane region" description="Helical" evidence="5">
    <location>
        <begin position="102"/>
        <end position="126"/>
    </location>
</feature>
<dbReference type="AlphaFoldDB" id="A0A0F5MNN3"/>
<dbReference type="PIRSF" id="PIRSF006648">
    <property type="entry name" value="DrrB"/>
    <property type="match status" value="1"/>
</dbReference>
<keyword evidence="5" id="KW-0813">Transport</keyword>
<feature type="domain" description="ABC transmembrane type-2" evidence="6">
    <location>
        <begin position="27"/>
        <end position="250"/>
    </location>
</feature>
<feature type="transmembrane region" description="Helical" evidence="5">
    <location>
        <begin position="56"/>
        <end position="75"/>
    </location>
</feature>
<comment type="caution">
    <text evidence="7">The sequence shown here is derived from an EMBL/GenBank/DDBJ whole genome shotgun (WGS) entry which is preliminary data.</text>
</comment>
<dbReference type="PANTHER" id="PTHR43332">
    <property type="entry name" value="INNER MEMBRANE TRANSPORT PERMEASE YADH-RELATED"/>
    <property type="match status" value="1"/>
</dbReference>
<feature type="transmembrane region" description="Helical" evidence="5">
    <location>
        <begin position="169"/>
        <end position="188"/>
    </location>
</feature>
<dbReference type="GO" id="GO:0140359">
    <property type="term" value="F:ABC-type transporter activity"/>
    <property type="evidence" value="ECO:0007669"/>
    <property type="project" value="InterPro"/>
</dbReference>
<protein>
    <recommendedName>
        <fullName evidence="5">Transport permease protein</fullName>
    </recommendedName>
</protein>
<sequence>MNIYQKTIAYNSILRREILRIIRIWPQTICPSIISAALNMLVFGKLIGSQISQNQPYIHYIIPGLILMAIIMNSYENTVSSFFVPKYMRSIEELLISPTPSYIIILAYASGGVARSITLACFIYLASMFFTSTSIINFPLLLIISLLTAIIFAIAGLINAFLAKNFDDIAWFSSFILTPMIFFAGLYYKIERLDPIWQNISLFNPLYYILQIFRSCFFEVENINVGIVVSSMCLLVVVLFKVAMRLLDKTIRK</sequence>
<dbReference type="PANTHER" id="PTHR43332:SF2">
    <property type="entry name" value="INNER MEMBRANE TRANSPORT PERMEASE YADH"/>
    <property type="match status" value="1"/>
</dbReference>
<proteinExistence type="inferred from homology"/>
<dbReference type="Proteomes" id="UP000033358">
    <property type="component" value="Unassembled WGS sequence"/>
</dbReference>
<feature type="transmembrane region" description="Helical" evidence="5">
    <location>
        <begin position="138"/>
        <end position="163"/>
    </location>
</feature>
<keyword evidence="8" id="KW-1185">Reference proteome</keyword>
<keyword evidence="2 5" id="KW-0812">Transmembrane</keyword>
<keyword evidence="3 5" id="KW-1133">Transmembrane helix</keyword>
<evidence type="ECO:0000313" key="8">
    <source>
        <dbReference type="Proteomes" id="UP000033358"/>
    </source>
</evidence>
<evidence type="ECO:0000256" key="2">
    <source>
        <dbReference type="ARBA" id="ARBA00022692"/>
    </source>
</evidence>
<name>A0A0F5MNN3_9RICK</name>
<evidence type="ECO:0000313" key="7">
    <source>
        <dbReference type="EMBL" id="KKB96390.1"/>
    </source>
</evidence>
<evidence type="ECO:0000256" key="4">
    <source>
        <dbReference type="ARBA" id="ARBA00023136"/>
    </source>
</evidence>
<comment type="similarity">
    <text evidence="5">Belongs to the ABC-2 integral membrane protein family.</text>
</comment>
<feature type="transmembrane region" description="Helical" evidence="5">
    <location>
        <begin position="24"/>
        <end position="44"/>
    </location>
</feature>
<keyword evidence="5" id="KW-1003">Cell membrane</keyword>